<dbReference type="OrthoDB" id="2609420at2"/>
<protein>
    <submittedName>
        <fullName evidence="1">Uncharacterized protein</fullName>
    </submittedName>
</protein>
<proteinExistence type="predicted"/>
<dbReference type="AlphaFoldDB" id="A0A1A5YC93"/>
<gene>
    <name evidence="1" type="ORF">A7K91_25015</name>
</gene>
<keyword evidence="2" id="KW-1185">Reference proteome</keyword>
<dbReference type="Proteomes" id="UP000092024">
    <property type="component" value="Unassembled WGS sequence"/>
</dbReference>
<evidence type="ECO:0000313" key="2">
    <source>
        <dbReference type="Proteomes" id="UP000092024"/>
    </source>
</evidence>
<dbReference type="EMBL" id="LYPA01000074">
    <property type="protein sequence ID" value="OBR63218.1"/>
    <property type="molecule type" value="Genomic_DNA"/>
</dbReference>
<comment type="caution">
    <text evidence="1">The sequence shown here is derived from an EMBL/GenBank/DDBJ whole genome shotgun (WGS) entry which is preliminary data.</text>
</comment>
<organism evidence="1 2">
    <name type="scientific">Paenibacillus oryzae</name>
    <dbReference type="NCBI Taxonomy" id="1844972"/>
    <lineage>
        <taxon>Bacteria</taxon>
        <taxon>Bacillati</taxon>
        <taxon>Bacillota</taxon>
        <taxon>Bacilli</taxon>
        <taxon>Bacillales</taxon>
        <taxon>Paenibacillaceae</taxon>
        <taxon>Paenibacillus</taxon>
    </lineage>
</organism>
<dbReference type="RefSeq" id="WP_068686484.1">
    <property type="nucleotide sequence ID" value="NZ_LYPA01000074.1"/>
</dbReference>
<evidence type="ECO:0000313" key="1">
    <source>
        <dbReference type="EMBL" id="OBR63218.1"/>
    </source>
</evidence>
<reference evidence="1 2" key="1">
    <citation type="submission" date="2016-05" db="EMBL/GenBank/DDBJ databases">
        <title>Paenibacillus oryzae. sp. nov., isolated from the rice root.</title>
        <authorList>
            <person name="Zhang J."/>
            <person name="Zhang X."/>
        </authorList>
    </citation>
    <scope>NUCLEOTIDE SEQUENCE [LARGE SCALE GENOMIC DNA]</scope>
    <source>
        <strain evidence="1 2">1DrF-4</strain>
    </source>
</reference>
<sequence>MKQLLVFVLFSAMLCWIMFSPIYRHVAIVRQAALQQEVDFLLEVGASGTYGYIGEDMLQRSRDRLSKLGLNGEALEYELSTTSGVSAGESSSPVPRGIGIALIISYPYERLFVIDSLIGIEAIAPDARMRAFGMKMSEYVN</sequence>
<name>A0A1A5YC93_9BACL</name>
<accession>A0A1A5YC93</accession>
<dbReference type="STRING" id="1844972.A7K91_25015"/>